<dbReference type="OrthoDB" id="1101236at2759"/>
<protein>
    <submittedName>
        <fullName evidence="1">Uncharacterized protein</fullName>
    </submittedName>
</protein>
<name>A0A9K3PG94_9STRA</name>
<evidence type="ECO:0000313" key="1">
    <source>
        <dbReference type="EMBL" id="KAG7346288.1"/>
    </source>
</evidence>
<dbReference type="EMBL" id="JAGRRH010000021">
    <property type="protein sequence ID" value="KAG7346288.1"/>
    <property type="molecule type" value="Genomic_DNA"/>
</dbReference>
<accession>A0A9K3PG94</accession>
<organism evidence="1 2">
    <name type="scientific">Nitzschia inconspicua</name>
    <dbReference type="NCBI Taxonomy" id="303405"/>
    <lineage>
        <taxon>Eukaryota</taxon>
        <taxon>Sar</taxon>
        <taxon>Stramenopiles</taxon>
        <taxon>Ochrophyta</taxon>
        <taxon>Bacillariophyta</taxon>
        <taxon>Bacillariophyceae</taxon>
        <taxon>Bacillariophycidae</taxon>
        <taxon>Bacillariales</taxon>
        <taxon>Bacillariaceae</taxon>
        <taxon>Nitzschia</taxon>
    </lineage>
</organism>
<reference evidence="1" key="1">
    <citation type="journal article" date="2021" name="Sci. Rep.">
        <title>Diploid genomic architecture of Nitzschia inconspicua, an elite biomass production diatom.</title>
        <authorList>
            <person name="Oliver A."/>
            <person name="Podell S."/>
            <person name="Pinowska A."/>
            <person name="Traller J.C."/>
            <person name="Smith S.R."/>
            <person name="McClure R."/>
            <person name="Beliaev A."/>
            <person name="Bohutskyi P."/>
            <person name="Hill E.A."/>
            <person name="Rabines A."/>
            <person name="Zheng H."/>
            <person name="Allen L.Z."/>
            <person name="Kuo A."/>
            <person name="Grigoriev I.V."/>
            <person name="Allen A.E."/>
            <person name="Hazlebeck D."/>
            <person name="Allen E.E."/>
        </authorList>
    </citation>
    <scope>NUCLEOTIDE SEQUENCE</scope>
    <source>
        <strain evidence="1">Hildebrandi</strain>
    </source>
</reference>
<gene>
    <name evidence="1" type="ORF">IV203_005356</name>
</gene>
<dbReference type="AlphaFoldDB" id="A0A9K3PG94"/>
<comment type="caution">
    <text evidence="1">The sequence shown here is derived from an EMBL/GenBank/DDBJ whole genome shotgun (WGS) entry which is preliminary data.</text>
</comment>
<reference evidence="1" key="2">
    <citation type="submission" date="2021-04" db="EMBL/GenBank/DDBJ databases">
        <authorList>
            <person name="Podell S."/>
        </authorList>
    </citation>
    <scope>NUCLEOTIDE SEQUENCE</scope>
    <source>
        <strain evidence="1">Hildebrandi</strain>
    </source>
</reference>
<evidence type="ECO:0000313" key="2">
    <source>
        <dbReference type="Proteomes" id="UP000693970"/>
    </source>
</evidence>
<keyword evidence="2" id="KW-1185">Reference proteome</keyword>
<proteinExistence type="predicted"/>
<dbReference type="Proteomes" id="UP000693970">
    <property type="component" value="Unassembled WGS sequence"/>
</dbReference>
<sequence length="167" mass="19016">MWAVVSGPNLAEKGVHCQLSTNRNCPIHFTAVNLTQNKRQWTKKRVRDKLEESVDHIIEVKDGTPVSKDVMKAAANIQGVRAFYNQASAVQWRMAQERNNRPVLDWTTGSKACLCSVCHILQTLIMSYLKHFQLRNEDSTVKAESDADQCLRRLGICPGIMRRSLRH</sequence>